<reference evidence="1 2" key="1">
    <citation type="journal article" date="2014" name="Genome Biol. Evol.">
        <title>The genome of the myxosporean Thelohanellus kitauei shows adaptations to nutrient acquisition within its fish host.</title>
        <authorList>
            <person name="Yang Y."/>
            <person name="Xiong J."/>
            <person name="Zhou Z."/>
            <person name="Huo F."/>
            <person name="Miao W."/>
            <person name="Ran C."/>
            <person name="Liu Y."/>
            <person name="Zhang J."/>
            <person name="Feng J."/>
            <person name="Wang M."/>
            <person name="Wang M."/>
            <person name="Wang L."/>
            <person name="Yao B."/>
        </authorList>
    </citation>
    <scope>NUCLEOTIDE SEQUENCE [LARGE SCALE GENOMIC DNA]</scope>
    <source>
        <strain evidence="1">Wuqing</strain>
    </source>
</reference>
<keyword evidence="2" id="KW-1185">Reference proteome</keyword>
<organism evidence="1 2">
    <name type="scientific">Thelohanellus kitauei</name>
    <name type="common">Myxosporean</name>
    <dbReference type="NCBI Taxonomy" id="669202"/>
    <lineage>
        <taxon>Eukaryota</taxon>
        <taxon>Metazoa</taxon>
        <taxon>Cnidaria</taxon>
        <taxon>Myxozoa</taxon>
        <taxon>Myxosporea</taxon>
        <taxon>Bivalvulida</taxon>
        <taxon>Platysporina</taxon>
        <taxon>Myxobolidae</taxon>
        <taxon>Thelohanellus</taxon>
    </lineage>
</organism>
<sequence length="122" mass="14258">MKRSGIKYADEIIHKHEGLDSKEPITKRSIIHMKRYHRFRISLLDSQSFFGPNRGILYMLVIFVCIGSRIEPAQSVSDICIEAAKMLLRQEIKTLFYLKKSIEVDSIMMNDDDDDEKKICFD</sequence>
<gene>
    <name evidence="1" type="ORF">RF11_13776</name>
</gene>
<dbReference type="Proteomes" id="UP000031668">
    <property type="component" value="Unassembled WGS sequence"/>
</dbReference>
<evidence type="ECO:0000313" key="1">
    <source>
        <dbReference type="EMBL" id="KII69289.1"/>
    </source>
</evidence>
<accession>A0A0C2IV82</accession>
<protein>
    <submittedName>
        <fullName evidence="1">Uncharacterized protein</fullName>
    </submittedName>
</protein>
<dbReference type="EMBL" id="JWZT01002471">
    <property type="protein sequence ID" value="KII69289.1"/>
    <property type="molecule type" value="Genomic_DNA"/>
</dbReference>
<proteinExistence type="predicted"/>
<dbReference type="AlphaFoldDB" id="A0A0C2IV82"/>
<evidence type="ECO:0000313" key="2">
    <source>
        <dbReference type="Proteomes" id="UP000031668"/>
    </source>
</evidence>
<comment type="caution">
    <text evidence="1">The sequence shown here is derived from an EMBL/GenBank/DDBJ whole genome shotgun (WGS) entry which is preliminary data.</text>
</comment>
<name>A0A0C2IV82_THEKT</name>